<proteinExistence type="predicted"/>
<organism evidence="1 2">
    <name type="scientific">Aspergillus aculeatinus CBS 121060</name>
    <dbReference type="NCBI Taxonomy" id="1448322"/>
    <lineage>
        <taxon>Eukaryota</taxon>
        <taxon>Fungi</taxon>
        <taxon>Dikarya</taxon>
        <taxon>Ascomycota</taxon>
        <taxon>Pezizomycotina</taxon>
        <taxon>Eurotiomycetes</taxon>
        <taxon>Eurotiomycetidae</taxon>
        <taxon>Eurotiales</taxon>
        <taxon>Aspergillaceae</taxon>
        <taxon>Aspergillus</taxon>
        <taxon>Aspergillus subgen. Circumdati</taxon>
    </lineage>
</organism>
<reference evidence="1" key="1">
    <citation type="submission" date="2018-02" db="EMBL/GenBank/DDBJ databases">
        <title>The genomes of Aspergillus section Nigri reveals drivers in fungal speciation.</title>
        <authorList>
            <consortium name="DOE Joint Genome Institute"/>
            <person name="Vesth T.C."/>
            <person name="Nybo J."/>
            <person name="Theobald S."/>
            <person name="Brandl J."/>
            <person name="Frisvad J.C."/>
            <person name="Nielsen K.F."/>
            <person name="Lyhne E.K."/>
            <person name="Kogle M.E."/>
            <person name="Kuo A."/>
            <person name="Riley R."/>
            <person name="Clum A."/>
            <person name="Nolan M."/>
            <person name="Lipzen A."/>
            <person name="Salamov A."/>
            <person name="Henrissat B."/>
            <person name="Wiebenga A."/>
            <person name="De vries R.P."/>
            <person name="Grigoriev I.V."/>
            <person name="Mortensen U.H."/>
            <person name="Andersen M.R."/>
            <person name="Baker S.E."/>
        </authorList>
    </citation>
    <scope>NUCLEOTIDE SEQUENCE</scope>
    <source>
        <strain evidence="1">CBS 121060</strain>
    </source>
</reference>
<dbReference type="Proteomes" id="UP000249661">
    <property type="component" value="Unassembled WGS sequence"/>
</dbReference>
<protein>
    <submittedName>
        <fullName evidence="1">Uncharacterized protein</fullName>
    </submittedName>
</protein>
<sequence length="200" mass="22422">MRFLLRRCLQGLGEETAGKAHGESAAHRLLLLLGYVRSCTQIHARGESIGRSATSSKEDPKQARVSRGIGTEALTLAQPVALEHQALWSRPAALVLGFFDRLQSAKVSRVANRILLRMGLQPPWWKNHFRAKIGHTIHSLVFGSLDLTRFTTRLLRLLSIGIDYQRLPTSLLPKQDNNNNHLNNKHNGRRPNFTAARQGQ</sequence>
<evidence type="ECO:0000313" key="2">
    <source>
        <dbReference type="Proteomes" id="UP000249661"/>
    </source>
</evidence>
<dbReference type="EMBL" id="KZ824939">
    <property type="protein sequence ID" value="RAH73537.1"/>
    <property type="molecule type" value="Genomic_DNA"/>
</dbReference>
<name>A0ACD1HIP4_9EURO</name>
<accession>A0ACD1HIP4</accession>
<evidence type="ECO:0000313" key="1">
    <source>
        <dbReference type="EMBL" id="RAH73537.1"/>
    </source>
</evidence>
<gene>
    <name evidence="1" type="ORF">BO66DRAFT_225372</name>
</gene>
<keyword evidence="2" id="KW-1185">Reference proteome</keyword>